<dbReference type="SUPFAM" id="SSF48056">
    <property type="entry name" value="Di-copper centre-containing domain"/>
    <property type="match status" value="1"/>
</dbReference>
<dbReference type="InParanoid" id="A0A194XN78"/>
<evidence type="ECO:0000259" key="12">
    <source>
        <dbReference type="PROSITE" id="PS00498"/>
    </source>
</evidence>
<evidence type="ECO:0000256" key="3">
    <source>
        <dbReference type="ARBA" id="ARBA00011906"/>
    </source>
</evidence>
<keyword evidence="4" id="KW-0479">Metal-binding</keyword>
<dbReference type="InterPro" id="IPR002227">
    <property type="entry name" value="Tyrosinase_Cu-bd"/>
</dbReference>
<keyword evidence="14" id="KW-1185">Reference proteome</keyword>
<evidence type="ECO:0000256" key="2">
    <source>
        <dbReference type="ARBA" id="ARBA00009928"/>
    </source>
</evidence>
<dbReference type="Gene3D" id="1.10.1280.10">
    <property type="entry name" value="Di-copper center containing domain from catechol oxidase"/>
    <property type="match status" value="1"/>
</dbReference>
<dbReference type="InterPro" id="IPR050316">
    <property type="entry name" value="Tyrosinase/Hemocyanin"/>
</dbReference>
<keyword evidence="7" id="KW-0503">Monooxygenase</keyword>
<dbReference type="EMBL" id="KQ947407">
    <property type="protein sequence ID" value="KUJ21549.1"/>
    <property type="molecule type" value="Genomic_DNA"/>
</dbReference>
<dbReference type="OrthoDB" id="6132182at2759"/>
<dbReference type="GeneID" id="28821251"/>
<comment type="similarity">
    <text evidence="2">Belongs to the tyrosinase family.</text>
</comment>
<dbReference type="Pfam" id="PF18132">
    <property type="entry name" value="Tyrosinase_C"/>
    <property type="match status" value="1"/>
</dbReference>
<accession>A0A194XN78</accession>
<keyword evidence="8" id="KW-0470">Melanin biosynthesis</keyword>
<protein>
    <recommendedName>
        <fullName evidence="3">tyrosinase</fullName>
        <ecNumber evidence="3">1.14.18.1</ecNumber>
    </recommendedName>
</protein>
<dbReference type="EC" id="1.14.18.1" evidence="3"/>
<evidence type="ECO:0000313" key="14">
    <source>
        <dbReference type="Proteomes" id="UP000070700"/>
    </source>
</evidence>
<dbReference type="STRING" id="149040.A0A194XN78"/>
<dbReference type="KEGG" id="psco:LY89DRAFT_637354"/>
<evidence type="ECO:0000256" key="1">
    <source>
        <dbReference type="ARBA" id="ARBA00001973"/>
    </source>
</evidence>
<evidence type="ECO:0000256" key="7">
    <source>
        <dbReference type="ARBA" id="ARBA00023033"/>
    </source>
</evidence>
<evidence type="ECO:0000256" key="8">
    <source>
        <dbReference type="ARBA" id="ARBA00023101"/>
    </source>
</evidence>
<keyword evidence="5" id="KW-0560">Oxidoreductase</keyword>
<proteinExistence type="inferred from homology"/>
<evidence type="ECO:0000313" key="13">
    <source>
        <dbReference type="EMBL" id="KUJ21549.1"/>
    </source>
</evidence>
<comment type="cofactor">
    <cofactor evidence="1">
        <name>Cu(2+)</name>
        <dbReference type="ChEBI" id="CHEBI:29036"/>
    </cofactor>
</comment>
<dbReference type="InterPro" id="IPR041640">
    <property type="entry name" value="Tyrosinase_C"/>
</dbReference>
<name>A0A194XN78_MOLSC</name>
<evidence type="ECO:0000256" key="9">
    <source>
        <dbReference type="ARBA" id="ARBA00048233"/>
    </source>
</evidence>
<keyword evidence="6" id="KW-0186">Copper</keyword>
<dbReference type="Pfam" id="PF00264">
    <property type="entry name" value="Tyrosinase"/>
    <property type="match status" value="1"/>
</dbReference>
<dbReference type="GO" id="GO:0046872">
    <property type="term" value="F:metal ion binding"/>
    <property type="evidence" value="ECO:0007669"/>
    <property type="project" value="UniProtKB-KW"/>
</dbReference>
<evidence type="ECO:0000256" key="6">
    <source>
        <dbReference type="ARBA" id="ARBA00023008"/>
    </source>
</evidence>
<dbReference type="RefSeq" id="XP_018075904.1">
    <property type="nucleotide sequence ID" value="XM_018211525.1"/>
</dbReference>
<organism evidence="13 14">
    <name type="scientific">Mollisia scopiformis</name>
    <name type="common">Conifer needle endophyte fungus</name>
    <name type="synonym">Phialocephala scopiformis</name>
    <dbReference type="NCBI Taxonomy" id="149040"/>
    <lineage>
        <taxon>Eukaryota</taxon>
        <taxon>Fungi</taxon>
        <taxon>Dikarya</taxon>
        <taxon>Ascomycota</taxon>
        <taxon>Pezizomycotina</taxon>
        <taxon>Leotiomycetes</taxon>
        <taxon>Helotiales</taxon>
        <taxon>Mollisiaceae</taxon>
        <taxon>Mollisia</taxon>
    </lineage>
</organism>
<evidence type="ECO:0000256" key="10">
    <source>
        <dbReference type="ARBA" id="ARBA00048881"/>
    </source>
</evidence>
<dbReference type="GO" id="GO:0042438">
    <property type="term" value="P:melanin biosynthetic process"/>
    <property type="evidence" value="ECO:0007669"/>
    <property type="project" value="UniProtKB-KW"/>
</dbReference>
<dbReference type="InterPro" id="IPR008922">
    <property type="entry name" value="Di-copper_centre_dom_sf"/>
</dbReference>
<evidence type="ECO:0000256" key="11">
    <source>
        <dbReference type="SAM" id="MobiDB-lite"/>
    </source>
</evidence>
<feature type="region of interest" description="Disordered" evidence="11">
    <location>
        <begin position="207"/>
        <end position="238"/>
    </location>
</feature>
<sequence length="616" mass="67167">MTTTVATSNHPITGAPKPAVTAIDGSVPLRLEIRNLQKNTDQWNLYLLGLDALKKLDQISDLSFYGIAGIHGRPYKIWGGVANANPKGSWQGYCTHTSILFAPWHRPFLALYEQTLYSIVQNIAAQFPSTSRARYTAAAATFRIPYWDWATQHADDPEGYFPAIVSTQYVNVITPTSGGQVTQIANPLYSTTFNPLIPGDFSTGTTQSGWPTTLRYPSDPSSPSATSQDSQVTASMKTNYPNLRDTVNTLLTDPKYTNYTTFSNHQLISNDAGDEGSLENVHDSIHGTVGGNGGHMSDLDYAAHDPAFWLHHANVDRIFAIWQALNLSSYTFDEADPSFEGTFVMLADTEDNLDTELSPFTDGSGKTYWTPNTVVSTETFNYSYPEIQKWLFQNDTQYQQNIRNCIQNLYGATADSIANGTSTTTTSAATGTESQQPVVGSSCTYTDYITTIKTYKHGLGESYRVHIFLGDFNPDVTTWHTLDALAGIFMVFGRNTTPGAASETGCGKCKQDAKAGVQISGIVSLTAQLLFEVKKGNCPSMNKADVIPYLTKNLHWRVTLHDGSEHPREDVPGLVVSVNTTEVSVHVNGLPQRSGVYEAHPEVTAGRAAGSSAPNA</sequence>
<dbReference type="Gene3D" id="2.60.310.20">
    <property type="match status" value="1"/>
</dbReference>
<gene>
    <name evidence="13" type="ORF">LY89DRAFT_637354</name>
</gene>
<feature type="domain" description="Tyrosinase copper-binding" evidence="12">
    <location>
        <begin position="305"/>
        <end position="316"/>
    </location>
</feature>
<feature type="compositionally biased region" description="Polar residues" evidence="11">
    <location>
        <begin position="219"/>
        <end position="238"/>
    </location>
</feature>
<dbReference type="PRINTS" id="PR00092">
    <property type="entry name" value="TYROSINASE"/>
</dbReference>
<dbReference type="PANTHER" id="PTHR11474:SF76">
    <property type="entry name" value="SHKT DOMAIN-CONTAINING PROTEIN"/>
    <property type="match status" value="1"/>
</dbReference>
<dbReference type="AlphaFoldDB" id="A0A194XN78"/>
<comment type="catalytic activity">
    <reaction evidence="9">
        <text>2 L-dopa + O2 = 2 L-dopaquinone + 2 H2O</text>
        <dbReference type="Rhea" id="RHEA:34287"/>
        <dbReference type="ChEBI" id="CHEBI:15377"/>
        <dbReference type="ChEBI" id="CHEBI:15379"/>
        <dbReference type="ChEBI" id="CHEBI:57504"/>
        <dbReference type="ChEBI" id="CHEBI:57924"/>
        <dbReference type="EC" id="1.14.18.1"/>
    </reaction>
</comment>
<dbReference type="PANTHER" id="PTHR11474">
    <property type="entry name" value="TYROSINASE FAMILY MEMBER"/>
    <property type="match status" value="1"/>
</dbReference>
<reference evidence="13 14" key="1">
    <citation type="submission" date="2015-10" db="EMBL/GenBank/DDBJ databases">
        <title>Full genome of DAOMC 229536 Phialocephala scopiformis, a fungal endophyte of spruce producing the potent anti-insectan compound rugulosin.</title>
        <authorList>
            <consortium name="DOE Joint Genome Institute"/>
            <person name="Walker A.K."/>
            <person name="Frasz S.L."/>
            <person name="Seifert K.A."/>
            <person name="Miller J.D."/>
            <person name="Mondo S.J."/>
            <person name="Labutti K."/>
            <person name="Lipzen A."/>
            <person name="Dockter R."/>
            <person name="Kennedy M."/>
            <person name="Grigoriev I.V."/>
            <person name="Spatafora J.W."/>
        </authorList>
    </citation>
    <scope>NUCLEOTIDE SEQUENCE [LARGE SCALE GENOMIC DNA]</scope>
    <source>
        <strain evidence="13 14">CBS 120377</strain>
    </source>
</reference>
<comment type="catalytic activity">
    <reaction evidence="10">
        <text>L-tyrosine + O2 = L-dopaquinone + H2O</text>
        <dbReference type="Rhea" id="RHEA:18117"/>
        <dbReference type="ChEBI" id="CHEBI:15377"/>
        <dbReference type="ChEBI" id="CHEBI:15379"/>
        <dbReference type="ChEBI" id="CHEBI:57924"/>
        <dbReference type="ChEBI" id="CHEBI:58315"/>
        <dbReference type="EC" id="1.14.18.1"/>
    </reaction>
</comment>
<dbReference type="GO" id="GO:0004503">
    <property type="term" value="F:tyrosinase activity"/>
    <property type="evidence" value="ECO:0007669"/>
    <property type="project" value="UniProtKB-EC"/>
</dbReference>
<dbReference type="Proteomes" id="UP000070700">
    <property type="component" value="Unassembled WGS sequence"/>
</dbReference>
<dbReference type="PROSITE" id="PS00498">
    <property type="entry name" value="TYROSINASE_2"/>
    <property type="match status" value="1"/>
</dbReference>
<evidence type="ECO:0000256" key="4">
    <source>
        <dbReference type="ARBA" id="ARBA00022723"/>
    </source>
</evidence>
<evidence type="ECO:0000256" key="5">
    <source>
        <dbReference type="ARBA" id="ARBA00023002"/>
    </source>
</evidence>